<evidence type="ECO:0000313" key="1">
    <source>
        <dbReference type="EMBL" id="MEP1057619.1"/>
    </source>
</evidence>
<protein>
    <submittedName>
        <fullName evidence="1">Uncharacterized protein</fullName>
    </submittedName>
</protein>
<gene>
    <name evidence="1" type="ORF">NDI38_04155</name>
</gene>
<dbReference type="RefSeq" id="WP_190450578.1">
    <property type="nucleotide sequence ID" value="NZ_JAMPLM010000002.1"/>
</dbReference>
<reference evidence="1 2" key="1">
    <citation type="submission" date="2022-04" db="EMBL/GenBank/DDBJ databases">
        <title>Positive selection, recombination, and allopatry shape intraspecific diversity of widespread and dominant cyanobacteria.</title>
        <authorList>
            <person name="Wei J."/>
            <person name="Shu W."/>
            <person name="Hu C."/>
        </authorList>
    </citation>
    <scope>NUCLEOTIDE SEQUENCE [LARGE SCALE GENOMIC DNA]</scope>
    <source>
        <strain evidence="1 2">AS-A4</strain>
    </source>
</reference>
<dbReference type="Proteomes" id="UP001476950">
    <property type="component" value="Unassembled WGS sequence"/>
</dbReference>
<comment type="caution">
    <text evidence="1">The sequence shown here is derived from an EMBL/GenBank/DDBJ whole genome shotgun (WGS) entry which is preliminary data.</text>
</comment>
<keyword evidence="2" id="KW-1185">Reference proteome</keyword>
<proteinExistence type="predicted"/>
<evidence type="ECO:0000313" key="2">
    <source>
        <dbReference type="Proteomes" id="UP001476950"/>
    </source>
</evidence>
<name>A0ABV0KEF8_9CYAN</name>
<dbReference type="EMBL" id="JAMPLM010000002">
    <property type="protein sequence ID" value="MEP1057619.1"/>
    <property type="molecule type" value="Genomic_DNA"/>
</dbReference>
<accession>A0ABV0KEF8</accession>
<organism evidence="1 2">
    <name type="scientific">Stenomitos frigidus AS-A4</name>
    <dbReference type="NCBI Taxonomy" id="2933935"/>
    <lineage>
        <taxon>Bacteria</taxon>
        <taxon>Bacillati</taxon>
        <taxon>Cyanobacteriota</taxon>
        <taxon>Cyanophyceae</taxon>
        <taxon>Leptolyngbyales</taxon>
        <taxon>Leptolyngbyaceae</taxon>
        <taxon>Stenomitos</taxon>
    </lineage>
</organism>
<sequence>MKIPATEVKTTTKDVELDVKAVYKEPHLTVTVDGLEVLTLTVSASTSRSASGADDILDLRLSISEEESLLKQIHLPSLKAEQKHEKEAVTHPTTGA</sequence>